<proteinExistence type="inferred from homology"/>
<dbReference type="Gene3D" id="3.40.1160.10">
    <property type="entry name" value="Acetylglutamate kinase-like"/>
    <property type="match status" value="1"/>
</dbReference>
<feature type="binding site" evidence="11">
    <location>
        <position position="55"/>
    </location>
    <ligand>
        <name>ATP</name>
        <dbReference type="ChEBI" id="CHEBI:30616"/>
    </ligand>
</feature>
<feature type="binding site" evidence="11">
    <location>
        <position position="164"/>
    </location>
    <ligand>
        <name>ATP</name>
        <dbReference type="ChEBI" id="CHEBI:30616"/>
    </ligand>
</feature>
<evidence type="ECO:0000256" key="1">
    <source>
        <dbReference type="ARBA" id="ARBA00004496"/>
    </source>
</evidence>
<evidence type="ECO:0000256" key="11">
    <source>
        <dbReference type="HAMAP-Rule" id="MF_01220"/>
    </source>
</evidence>
<comment type="similarity">
    <text evidence="3 11">Belongs to the UMP kinase family.</text>
</comment>
<keyword evidence="14" id="KW-1185">Reference proteome</keyword>
<feature type="binding site" evidence="11">
    <location>
        <position position="70"/>
    </location>
    <ligand>
        <name>UMP</name>
        <dbReference type="ChEBI" id="CHEBI:57865"/>
    </ligand>
</feature>
<dbReference type="InterPro" id="IPR001048">
    <property type="entry name" value="Asp/Glu/Uridylate_kinase"/>
</dbReference>
<keyword evidence="5 11" id="KW-0808">Transferase</keyword>
<evidence type="ECO:0000256" key="8">
    <source>
        <dbReference type="ARBA" id="ARBA00022840"/>
    </source>
</evidence>
<dbReference type="EC" id="2.7.4.22" evidence="11"/>
<comment type="activity regulation">
    <text evidence="11">Inhibited by UTP.</text>
</comment>
<dbReference type="STRING" id="474950.SAMN05421771_3988"/>
<comment type="function">
    <text evidence="11">Catalyzes the reversible phosphorylation of UMP to UDP.</text>
</comment>
<evidence type="ECO:0000313" key="14">
    <source>
        <dbReference type="Proteomes" id="UP000199024"/>
    </source>
</evidence>
<feature type="domain" description="Aspartate/glutamate/uridylate kinase" evidence="12">
    <location>
        <begin position="3"/>
        <end position="212"/>
    </location>
</feature>
<dbReference type="FunFam" id="3.40.1160.10:FF:000001">
    <property type="entry name" value="Uridylate kinase"/>
    <property type="match status" value="1"/>
</dbReference>
<dbReference type="PANTHER" id="PTHR42833:SF4">
    <property type="entry name" value="URIDYLATE KINASE PUMPKIN, CHLOROPLASTIC"/>
    <property type="match status" value="1"/>
</dbReference>
<feature type="binding site" evidence="11">
    <location>
        <position position="158"/>
    </location>
    <ligand>
        <name>ATP</name>
        <dbReference type="ChEBI" id="CHEBI:30616"/>
    </ligand>
</feature>
<feature type="binding site" evidence="11">
    <location>
        <position position="51"/>
    </location>
    <ligand>
        <name>ATP</name>
        <dbReference type="ChEBI" id="CHEBI:30616"/>
    </ligand>
</feature>
<dbReference type="HAMAP" id="MF_01220_B">
    <property type="entry name" value="PyrH_B"/>
    <property type="match status" value="1"/>
</dbReference>
<keyword evidence="8 11" id="KW-0067">ATP-binding</keyword>
<comment type="pathway">
    <text evidence="2 11">Pyrimidine metabolism; CTP biosynthesis via de novo pathway; UDP from UMP (UMPK route): step 1/1.</text>
</comment>
<evidence type="ECO:0000256" key="7">
    <source>
        <dbReference type="ARBA" id="ARBA00022777"/>
    </source>
</evidence>
<dbReference type="GO" id="GO:0006225">
    <property type="term" value="P:UDP biosynthetic process"/>
    <property type="evidence" value="ECO:0007669"/>
    <property type="project" value="TreeGrafter"/>
</dbReference>
<comment type="caution">
    <text evidence="11">Lacks conserved residue(s) required for the propagation of feature annotation.</text>
</comment>
<evidence type="ECO:0000256" key="2">
    <source>
        <dbReference type="ARBA" id="ARBA00004791"/>
    </source>
</evidence>
<sequence length="234" mass="25343">MYKRVLLKLSGEALAAGAGFGIDAIFIHKVAAEIATVHALGCQIGIVVGGGNFFRGVAQQAIDMDRVAADHMGMLSTVINAIALQDAIEKLGLFCRVMSAIEMHQVAEPYIRRRAMRHLEKGRIVIFAAGTGNPFFSTDTAASLRAMEIKADILLKATSVDGIYSADPKKDATATRYETITYNDILRQDLKVMDTTAVSLCRDNKMPMMVFSMREEGNIARVISGEKLGSLVTA</sequence>
<dbReference type="GO" id="GO:0044210">
    <property type="term" value="P:'de novo' CTP biosynthetic process"/>
    <property type="evidence" value="ECO:0007669"/>
    <property type="project" value="UniProtKB-UniRule"/>
</dbReference>
<dbReference type="UniPathway" id="UPA00159">
    <property type="reaction ID" value="UER00275"/>
</dbReference>
<protein>
    <recommendedName>
        <fullName evidence="11">Uridylate kinase</fullName>
        <shortName evidence="11">UK</shortName>
        <ecNumber evidence="11">2.7.4.22</ecNumber>
    </recommendedName>
    <alternativeName>
        <fullName evidence="11">Uridine monophosphate kinase</fullName>
        <shortName evidence="11">UMP kinase</shortName>
        <shortName evidence="11">UMPK</shortName>
    </alternativeName>
</protein>
<dbReference type="GO" id="GO:0033862">
    <property type="term" value="F:UMP kinase activity"/>
    <property type="evidence" value="ECO:0007669"/>
    <property type="project" value="UniProtKB-EC"/>
</dbReference>
<dbReference type="NCBIfam" id="TIGR02075">
    <property type="entry name" value="pyrH_bact"/>
    <property type="match status" value="1"/>
</dbReference>
<dbReference type="OrthoDB" id="9807458at2"/>
<comment type="catalytic activity">
    <reaction evidence="10 11">
        <text>UMP + ATP = UDP + ADP</text>
        <dbReference type="Rhea" id="RHEA:24400"/>
        <dbReference type="ChEBI" id="CHEBI:30616"/>
        <dbReference type="ChEBI" id="CHEBI:57865"/>
        <dbReference type="ChEBI" id="CHEBI:58223"/>
        <dbReference type="ChEBI" id="CHEBI:456216"/>
        <dbReference type="EC" id="2.7.4.22"/>
    </reaction>
</comment>
<dbReference type="InterPro" id="IPR011817">
    <property type="entry name" value="Uridylate_kinase"/>
</dbReference>
<keyword evidence="6 11" id="KW-0547">Nucleotide-binding</keyword>
<dbReference type="CDD" id="cd04254">
    <property type="entry name" value="AAK_UMPK-PyrH-Ec"/>
    <property type="match status" value="1"/>
</dbReference>
<keyword evidence="9 11" id="KW-0665">Pyrimidine biosynthesis</keyword>
<dbReference type="SUPFAM" id="SSF53633">
    <property type="entry name" value="Carbamate kinase-like"/>
    <property type="match status" value="1"/>
</dbReference>
<accession>A0A1I6MZ49</accession>
<reference evidence="13 14" key="1">
    <citation type="submission" date="2016-10" db="EMBL/GenBank/DDBJ databases">
        <authorList>
            <person name="de Groot N.N."/>
        </authorList>
    </citation>
    <scope>NUCLEOTIDE SEQUENCE [LARGE SCALE GENOMIC DNA]</scope>
    <source>
        <strain evidence="13 14">DSM 21001</strain>
    </source>
</reference>
<dbReference type="PANTHER" id="PTHR42833">
    <property type="entry name" value="URIDYLATE KINASE"/>
    <property type="match status" value="1"/>
</dbReference>
<dbReference type="GO" id="GO:0005524">
    <property type="term" value="F:ATP binding"/>
    <property type="evidence" value="ECO:0007669"/>
    <property type="project" value="UniProtKB-KW"/>
</dbReference>
<keyword evidence="4 11" id="KW-0963">Cytoplasm</keyword>
<keyword evidence="7 11" id="KW-0418">Kinase</keyword>
<evidence type="ECO:0000259" key="12">
    <source>
        <dbReference type="Pfam" id="PF00696"/>
    </source>
</evidence>
<gene>
    <name evidence="11" type="primary">pyrH</name>
    <name evidence="13" type="ORF">SAMN05421771_3988</name>
</gene>
<evidence type="ECO:0000256" key="3">
    <source>
        <dbReference type="ARBA" id="ARBA00007614"/>
    </source>
</evidence>
<feature type="binding site" evidence="11">
    <location>
        <position position="167"/>
    </location>
    <ligand>
        <name>ATP</name>
        <dbReference type="ChEBI" id="CHEBI:30616"/>
    </ligand>
</feature>
<evidence type="ECO:0000256" key="9">
    <source>
        <dbReference type="ARBA" id="ARBA00022975"/>
    </source>
</evidence>
<feature type="binding site" evidence="11">
    <location>
        <position position="50"/>
    </location>
    <ligand>
        <name>UMP</name>
        <dbReference type="ChEBI" id="CHEBI:57865"/>
    </ligand>
</feature>
<name>A0A1I6MZ49_9BACT</name>
<dbReference type="AlphaFoldDB" id="A0A1I6MZ49"/>
<feature type="binding site" evidence="11">
    <location>
        <begin position="8"/>
        <end position="11"/>
    </location>
    <ligand>
        <name>ATP</name>
        <dbReference type="ChEBI" id="CHEBI:30616"/>
    </ligand>
</feature>
<dbReference type="GO" id="GO:0005737">
    <property type="term" value="C:cytoplasm"/>
    <property type="evidence" value="ECO:0007669"/>
    <property type="project" value="UniProtKB-SubCell"/>
</dbReference>
<evidence type="ECO:0000313" key="13">
    <source>
        <dbReference type="EMBL" id="SFS20982.1"/>
    </source>
</evidence>
<evidence type="ECO:0000256" key="6">
    <source>
        <dbReference type="ARBA" id="ARBA00022741"/>
    </source>
</evidence>
<feature type="binding site" evidence="11">
    <location>
        <begin position="131"/>
        <end position="138"/>
    </location>
    <ligand>
        <name>UMP</name>
        <dbReference type="ChEBI" id="CHEBI:57865"/>
    </ligand>
</feature>
<evidence type="ECO:0000256" key="10">
    <source>
        <dbReference type="ARBA" id="ARBA00047767"/>
    </source>
</evidence>
<dbReference type="EMBL" id="FOZL01000002">
    <property type="protein sequence ID" value="SFS20982.1"/>
    <property type="molecule type" value="Genomic_DNA"/>
</dbReference>
<dbReference type="InterPro" id="IPR036393">
    <property type="entry name" value="AceGlu_kinase-like_sf"/>
</dbReference>
<organism evidence="13 14">
    <name type="scientific">Granulicella pectinivorans</name>
    <dbReference type="NCBI Taxonomy" id="474950"/>
    <lineage>
        <taxon>Bacteria</taxon>
        <taxon>Pseudomonadati</taxon>
        <taxon>Acidobacteriota</taxon>
        <taxon>Terriglobia</taxon>
        <taxon>Terriglobales</taxon>
        <taxon>Acidobacteriaceae</taxon>
        <taxon>Granulicella</taxon>
    </lineage>
</organism>
<evidence type="ECO:0000256" key="4">
    <source>
        <dbReference type="ARBA" id="ARBA00022490"/>
    </source>
</evidence>
<evidence type="ECO:0000256" key="5">
    <source>
        <dbReference type="ARBA" id="ARBA00022679"/>
    </source>
</evidence>
<dbReference type="Pfam" id="PF00696">
    <property type="entry name" value="AA_kinase"/>
    <property type="match status" value="1"/>
</dbReference>
<dbReference type="Proteomes" id="UP000199024">
    <property type="component" value="Unassembled WGS sequence"/>
</dbReference>
<comment type="subunit">
    <text evidence="11">Homohexamer.</text>
</comment>
<dbReference type="PIRSF" id="PIRSF005650">
    <property type="entry name" value="Uridylate_kin"/>
    <property type="match status" value="1"/>
</dbReference>
<dbReference type="InterPro" id="IPR015963">
    <property type="entry name" value="Uridylate_kinase_bac"/>
</dbReference>
<dbReference type="RefSeq" id="WP_089843065.1">
    <property type="nucleotide sequence ID" value="NZ_FOZL01000002.1"/>
</dbReference>
<comment type="subcellular location">
    <subcellularLocation>
        <location evidence="1 11">Cytoplasm</location>
    </subcellularLocation>
</comment>